<dbReference type="KEGG" id="cyn:Cyan7425_5189"/>
<evidence type="ECO:0000259" key="4">
    <source>
        <dbReference type="Pfam" id="PF04577"/>
    </source>
</evidence>
<reference evidence="5" key="1">
    <citation type="submission" date="2009-01" db="EMBL/GenBank/DDBJ databases">
        <title>Complete sequence of chromosome Cyanothece sp. PCC 7425.</title>
        <authorList>
            <consortium name="US DOE Joint Genome Institute"/>
            <person name="Lucas S."/>
            <person name="Copeland A."/>
            <person name="Lapidus A."/>
            <person name="Glavina del Rio T."/>
            <person name="Dalin E."/>
            <person name="Tice H."/>
            <person name="Bruce D."/>
            <person name="Goodwin L."/>
            <person name="Pitluck S."/>
            <person name="Sims D."/>
            <person name="Meineke L."/>
            <person name="Brettin T."/>
            <person name="Detter J.C."/>
            <person name="Han C."/>
            <person name="Larimer F."/>
            <person name="Land M."/>
            <person name="Hauser L."/>
            <person name="Kyrpides N."/>
            <person name="Ovchinnikova G."/>
            <person name="Liberton M."/>
            <person name="Stoeckel J."/>
            <person name="Banerjee A."/>
            <person name="Singh A."/>
            <person name="Page L."/>
            <person name="Sato H."/>
            <person name="Zhao L."/>
            <person name="Sherman L."/>
            <person name="Pakrasi H."/>
            <person name="Richardson P."/>
        </authorList>
    </citation>
    <scope>NUCLEOTIDE SEQUENCE</scope>
    <source>
        <strain evidence="5">PCC 7425</strain>
    </source>
</reference>
<dbReference type="HOGENOM" id="CLU_053468_0_0_3"/>
<keyword evidence="2" id="KW-0808">Transferase</keyword>
<accession>B8HQ85</accession>
<dbReference type="GO" id="GO:0016757">
    <property type="term" value="F:glycosyltransferase activity"/>
    <property type="evidence" value="ECO:0007669"/>
    <property type="project" value="UniProtKB-KW"/>
</dbReference>
<gene>
    <name evidence="5" type="ordered locus">Cyan7425_5189</name>
</gene>
<dbReference type="InterPro" id="IPR049625">
    <property type="entry name" value="Glyco_transf_61_cat"/>
</dbReference>
<evidence type="ECO:0000256" key="3">
    <source>
        <dbReference type="ARBA" id="ARBA00023180"/>
    </source>
</evidence>
<keyword evidence="1" id="KW-0328">Glycosyltransferase</keyword>
<dbReference type="EMBL" id="CP001344">
    <property type="protein sequence ID" value="ACL47482.1"/>
    <property type="molecule type" value="Genomic_DNA"/>
</dbReference>
<protein>
    <submittedName>
        <fullName evidence="5">Capsular polysaccharide biosynthesis protein-like protein</fullName>
    </submittedName>
</protein>
<feature type="domain" description="Glycosyltransferase 61 catalytic" evidence="4">
    <location>
        <begin position="175"/>
        <end position="353"/>
    </location>
</feature>
<dbReference type="STRING" id="395961.Cyan7425_5189"/>
<evidence type="ECO:0000256" key="1">
    <source>
        <dbReference type="ARBA" id="ARBA00022676"/>
    </source>
</evidence>
<sequence length="423" mass="47662">MISKQNLKSRLKDCHDFLIYSLLKFLRFLPCSSAWLGPPKGVWSSTQQAIQSLKPTAPAAYTYTEFYASHSVELEPVAIETCPPPRTFYNRFLPPQSKPGFVAVLPEGRVWSEHGCVIAADDRLLADVSADLGYHRTNWVSGPESHFIFRQARLGPLTDLRQIVAVLAALGQGSYFHWMFEVLPRIELLRQSAFGLDGIDQFVFGEINQNFQQETLNHLGIPTEKIIQITPTSPQHFRAAQLVVPSLWGYQGSLPKWICEFLRREFLPIPPEEQLPSACPYLYISRASASHRRILNEAEVMQFLAPLGFQSIDLEQLSVLERAQLFAGAKVIIAPHGGALTNLVFCSAGTTVIQFFTTSTINCCYWPISSHRKLNHYYFCGSDRRQTGQQNPHRDDVCINLRDLERAVEFSLHPTPSGSLAEV</sequence>
<dbReference type="eggNOG" id="COG4421">
    <property type="taxonomic scope" value="Bacteria"/>
</dbReference>
<dbReference type="AlphaFoldDB" id="B8HQ85"/>
<name>B8HQ85_CYAP4</name>
<dbReference type="Pfam" id="PF04577">
    <property type="entry name" value="Glyco_transf_61"/>
    <property type="match status" value="1"/>
</dbReference>
<evidence type="ECO:0000313" key="5">
    <source>
        <dbReference type="EMBL" id="ACL47482.1"/>
    </source>
</evidence>
<evidence type="ECO:0000256" key="2">
    <source>
        <dbReference type="ARBA" id="ARBA00022679"/>
    </source>
</evidence>
<proteinExistence type="predicted"/>
<organism evidence="5">
    <name type="scientific">Cyanothece sp. (strain PCC 7425 / ATCC 29141)</name>
    <dbReference type="NCBI Taxonomy" id="395961"/>
    <lineage>
        <taxon>Bacteria</taxon>
        <taxon>Bacillati</taxon>
        <taxon>Cyanobacteriota</taxon>
        <taxon>Cyanophyceae</taxon>
        <taxon>Gomontiellales</taxon>
        <taxon>Cyanothecaceae</taxon>
        <taxon>Cyanothece</taxon>
    </lineage>
</organism>
<dbReference type="PANTHER" id="PTHR20961">
    <property type="entry name" value="GLYCOSYLTRANSFERASE"/>
    <property type="match status" value="1"/>
</dbReference>
<dbReference type="InterPro" id="IPR007657">
    <property type="entry name" value="Glycosyltransferase_61"/>
</dbReference>
<keyword evidence="3" id="KW-0325">Glycoprotein</keyword>